<evidence type="ECO:0000256" key="1">
    <source>
        <dbReference type="ARBA" id="ARBA00001947"/>
    </source>
</evidence>
<dbReference type="Pfam" id="PF00383">
    <property type="entry name" value="dCMP_cyt_deam_1"/>
    <property type="match status" value="1"/>
</dbReference>
<keyword evidence="3" id="KW-0479">Metal-binding</keyword>
<feature type="domain" description="CMP/dCMP-type deaminase" evidence="9">
    <location>
        <begin position="158"/>
        <end position="289"/>
    </location>
</feature>
<organism evidence="10 11">
    <name type="scientific">Malassezia furfur</name>
    <name type="common">Pityriasis versicolor infection agent</name>
    <name type="synonym">Pityrosporum furfur</name>
    <dbReference type="NCBI Taxonomy" id="55194"/>
    <lineage>
        <taxon>Eukaryota</taxon>
        <taxon>Fungi</taxon>
        <taxon>Dikarya</taxon>
        <taxon>Basidiomycota</taxon>
        <taxon>Ustilaginomycotina</taxon>
        <taxon>Malasseziomycetes</taxon>
        <taxon>Malasseziales</taxon>
        <taxon>Malasseziaceae</taxon>
        <taxon>Malassezia</taxon>
    </lineage>
</organism>
<proteinExistence type="inferred from homology"/>
<dbReference type="Proteomes" id="UP000818624">
    <property type="component" value="Chromosome 1"/>
</dbReference>
<evidence type="ECO:0000256" key="8">
    <source>
        <dbReference type="ARBA" id="ARBA00041763"/>
    </source>
</evidence>
<evidence type="ECO:0000256" key="3">
    <source>
        <dbReference type="ARBA" id="ARBA00022723"/>
    </source>
</evidence>
<evidence type="ECO:0000256" key="6">
    <source>
        <dbReference type="ARBA" id="ARBA00022833"/>
    </source>
</evidence>
<evidence type="ECO:0000256" key="7">
    <source>
        <dbReference type="ARBA" id="ARBA00038938"/>
    </source>
</evidence>
<evidence type="ECO:0000256" key="4">
    <source>
        <dbReference type="ARBA" id="ARBA00022727"/>
    </source>
</evidence>
<dbReference type="InterPro" id="IPR016192">
    <property type="entry name" value="APOBEC/CMP_deaminase_Zn-bd"/>
</dbReference>
<dbReference type="GO" id="GO:0004132">
    <property type="term" value="F:dCMP deaminase activity"/>
    <property type="evidence" value="ECO:0007669"/>
    <property type="project" value="UniProtKB-EC"/>
</dbReference>
<gene>
    <name evidence="10" type="primary">DCD1</name>
    <name evidence="10" type="ORF">GLX27_000397</name>
</gene>
<sequence length="304" mass="33638">MLHHVTAHWRTNYVTLDLDTTELVGMFDKRPFFLLVGIEAPMMLRWARAKARLDASASNARDTLDLASFVAHDDRVMYGTSHTSDEDTQHLAKDVSNLSFLHQSGSLISASMPSSNGALAALLSRSQLRIANTMRTLPELYAHLDTLSLTSMHRLRPTWDAYFVSLCSLASLRSNCMKRRVGAVIVRKNRVLSTGYNGTPRGLTNCNEGGCARCNESASCGSNLDECLCLHAEENALLELGRDRGGAEGTIIYCNTCPCLRCAVKIVQTGVMEVVYQLEYSMDDRSAQIFAEAGVVFRKYEPPF</sequence>
<evidence type="ECO:0000256" key="2">
    <source>
        <dbReference type="ARBA" id="ARBA00006576"/>
    </source>
</evidence>
<keyword evidence="4" id="KW-0545">Nucleotide biosynthesis</keyword>
<dbReference type="PANTHER" id="PTHR11086">
    <property type="entry name" value="DEOXYCYTIDYLATE DEAMINASE-RELATED"/>
    <property type="match status" value="1"/>
</dbReference>
<evidence type="ECO:0000259" key="9">
    <source>
        <dbReference type="PROSITE" id="PS51747"/>
    </source>
</evidence>
<dbReference type="SUPFAM" id="SSF53927">
    <property type="entry name" value="Cytidine deaminase-like"/>
    <property type="match status" value="1"/>
</dbReference>
<keyword evidence="6" id="KW-0862">Zinc</keyword>
<accession>A0ABY8EJ92</accession>
<keyword evidence="11" id="KW-1185">Reference proteome</keyword>
<evidence type="ECO:0000313" key="11">
    <source>
        <dbReference type="Proteomes" id="UP000818624"/>
    </source>
</evidence>
<reference evidence="10 11" key="1">
    <citation type="journal article" date="2020" name="Elife">
        <title>Loss of centromere function drives karyotype evolution in closely related Malassezia species.</title>
        <authorList>
            <person name="Sankaranarayanan S.R."/>
            <person name="Ianiri G."/>
            <person name="Coelho M.A."/>
            <person name="Reza M.H."/>
            <person name="Thimmappa B.C."/>
            <person name="Ganguly P."/>
            <person name="Vadnala R.N."/>
            <person name="Sun S."/>
            <person name="Siddharthan R."/>
            <person name="Tellgren-Roth C."/>
            <person name="Dawson T.L."/>
            <person name="Heitman J."/>
            <person name="Sanyal K."/>
        </authorList>
    </citation>
    <scope>NUCLEOTIDE SEQUENCE [LARGE SCALE GENOMIC DNA]</scope>
    <source>
        <strain evidence="10">CBS14141</strain>
    </source>
</reference>
<evidence type="ECO:0000256" key="5">
    <source>
        <dbReference type="ARBA" id="ARBA00022801"/>
    </source>
</evidence>
<comment type="similarity">
    <text evidence="2">Belongs to the cytidine and deoxycytidylate deaminase family.</text>
</comment>
<dbReference type="PROSITE" id="PS51747">
    <property type="entry name" value="CYT_DCMP_DEAMINASES_2"/>
    <property type="match status" value="1"/>
</dbReference>
<dbReference type="Gene3D" id="3.40.140.10">
    <property type="entry name" value="Cytidine Deaminase, domain 2"/>
    <property type="match status" value="1"/>
</dbReference>
<keyword evidence="5 10" id="KW-0378">Hydrolase</keyword>
<dbReference type="CDD" id="cd01286">
    <property type="entry name" value="deoxycytidylate_deaminase"/>
    <property type="match status" value="1"/>
</dbReference>
<dbReference type="EC" id="3.5.4.12" evidence="7"/>
<dbReference type="InterPro" id="IPR016193">
    <property type="entry name" value="Cytidine_deaminase-like"/>
</dbReference>
<dbReference type="PROSITE" id="PS00903">
    <property type="entry name" value="CYT_DCMP_DEAMINASES_1"/>
    <property type="match status" value="1"/>
</dbReference>
<dbReference type="EMBL" id="CP046234">
    <property type="protein sequence ID" value="WFD45773.1"/>
    <property type="molecule type" value="Genomic_DNA"/>
</dbReference>
<protein>
    <recommendedName>
        <fullName evidence="8">dCMP deaminase</fullName>
        <ecNumber evidence="7">3.5.4.12</ecNumber>
    </recommendedName>
    <alternativeName>
        <fullName evidence="8">dCMP deaminase</fullName>
    </alternativeName>
</protein>
<name>A0ABY8EJ92_MALFU</name>
<dbReference type="PANTHER" id="PTHR11086:SF18">
    <property type="entry name" value="DEOXYCYTIDYLATE DEAMINASE"/>
    <property type="match status" value="1"/>
</dbReference>
<comment type="cofactor">
    <cofactor evidence="1">
        <name>Zn(2+)</name>
        <dbReference type="ChEBI" id="CHEBI:29105"/>
    </cofactor>
</comment>
<evidence type="ECO:0000313" key="10">
    <source>
        <dbReference type="EMBL" id="WFD45773.1"/>
    </source>
</evidence>
<dbReference type="InterPro" id="IPR035105">
    <property type="entry name" value="Deoxycytidylate_deaminase_dom"/>
</dbReference>
<dbReference type="InterPro" id="IPR015517">
    <property type="entry name" value="dCMP_deaminase-rel"/>
</dbReference>
<dbReference type="InterPro" id="IPR002125">
    <property type="entry name" value="CMP_dCMP_dom"/>
</dbReference>